<evidence type="ECO:0000256" key="9">
    <source>
        <dbReference type="ARBA" id="ARBA00029447"/>
    </source>
</evidence>
<keyword evidence="7 11" id="KW-0472">Membrane</keyword>
<dbReference type="SUPFAM" id="SSF103190">
    <property type="entry name" value="Sensory domain-like"/>
    <property type="match status" value="1"/>
</dbReference>
<evidence type="ECO:0000256" key="3">
    <source>
        <dbReference type="ARBA" id="ARBA00022481"/>
    </source>
</evidence>
<evidence type="ECO:0000256" key="7">
    <source>
        <dbReference type="ARBA" id="ARBA00023136"/>
    </source>
</evidence>
<dbReference type="InterPro" id="IPR003660">
    <property type="entry name" value="HAMP_dom"/>
</dbReference>
<dbReference type="PANTHER" id="PTHR32089">
    <property type="entry name" value="METHYL-ACCEPTING CHEMOTAXIS PROTEIN MCPB"/>
    <property type="match status" value="1"/>
</dbReference>
<dbReference type="GO" id="GO:0005886">
    <property type="term" value="C:plasma membrane"/>
    <property type="evidence" value="ECO:0007669"/>
    <property type="project" value="UniProtKB-SubCell"/>
</dbReference>
<dbReference type="PANTHER" id="PTHR32089:SF114">
    <property type="entry name" value="METHYL-ACCEPTING CHEMOTAXIS PROTEIN MCPB"/>
    <property type="match status" value="1"/>
</dbReference>
<dbReference type="SUPFAM" id="SSF58104">
    <property type="entry name" value="Methyl-accepting chemotaxis protein (MCP) signaling domain"/>
    <property type="match status" value="1"/>
</dbReference>
<dbReference type="Pfam" id="PF00015">
    <property type="entry name" value="MCPsignal"/>
    <property type="match status" value="1"/>
</dbReference>
<evidence type="ECO:0000259" key="13">
    <source>
        <dbReference type="PROSITE" id="PS50885"/>
    </source>
</evidence>
<name>A0A8J3AIT0_9BACI</name>
<dbReference type="RefSeq" id="WP_158093244.1">
    <property type="nucleotide sequence ID" value="NZ_BMHB01000001.1"/>
</dbReference>
<keyword evidence="5 11" id="KW-0812">Transmembrane</keyword>
<evidence type="ECO:0000256" key="1">
    <source>
        <dbReference type="ARBA" id="ARBA00004651"/>
    </source>
</evidence>
<dbReference type="SMART" id="SM00283">
    <property type="entry name" value="MA"/>
    <property type="match status" value="1"/>
</dbReference>
<dbReference type="SMART" id="SM00304">
    <property type="entry name" value="HAMP"/>
    <property type="match status" value="1"/>
</dbReference>
<dbReference type="InterPro" id="IPR029151">
    <property type="entry name" value="Sensor-like_sf"/>
</dbReference>
<dbReference type="PROSITE" id="PS50885">
    <property type="entry name" value="HAMP"/>
    <property type="match status" value="1"/>
</dbReference>
<dbReference type="GO" id="GO:0007165">
    <property type="term" value="P:signal transduction"/>
    <property type="evidence" value="ECO:0007669"/>
    <property type="project" value="UniProtKB-KW"/>
</dbReference>
<evidence type="ECO:0000256" key="2">
    <source>
        <dbReference type="ARBA" id="ARBA00022475"/>
    </source>
</evidence>
<comment type="caution">
    <text evidence="14">The sequence shown here is derived from an EMBL/GenBank/DDBJ whole genome shotgun (WGS) entry which is preliminary data.</text>
</comment>
<dbReference type="OrthoDB" id="9760371at2"/>
<evidence type="ECO:0000313" key="15">
    <source>
        <dbReference type="Proteomes" id="UP000626244"/>
    </source>
</evidence>
<dbReference type="Gene3D" id="1.10.8.500">
    <property type="entry name" value="HAMP domain in histidine kinase"/>
    <property type="match status" value="1"/>
</dbReference>
<dbReference type="CDD" id="cd18773">
    <property type="entry name" value="PDC1_HK_sensor"/>
    <property type="match status" value="1"/>
</dbReference>
<dbReference type="Pfam" id="PF00672">
    <property type="entry name" value="HAMP"/>
    <property type="match status" value="1"/>
</dbReference>
<keyword evidence="4" id="KW-0145">Chemotaxis</keyword>
<dbReference type="CDD" id="cd12912">
    <property type="entry name" value="PDC2_MCP_like"/>
    <property type="match status" value="1"/>
</dbReference>
<dbReference type="Proteomes" id="UP000626244">
    <property type="component" value="Unassembled WGS sequence"/>
</dbReference>
<dbReference type="GO" id="GO:0006935">
    <property type="term" value="P:chemotaxis"/>
    <property type="evidence" value="ECO:0007669"/>
    <property type="project" value="UniProtKB-KW"/>
</dbReference>
<keyword evidence="8 10" id="KW-0807">Transducer</keyword>
<reference evidence="15" key="1">
    <citation type="journal article" date="2019" name="Int. J. Syst. Evol. Microbiol.">
        <title>The Global Catalogue of Microorganisms (GCM) 10K type strain sequencing project: providing services to taxonomists for standard genome sequencing and annotation.</title>
        <authorList>
            <consortium name="The Broad Institute Genomics Platform"/>
            <consortium name="The Broad Institute Genome Sequencing Center for Infectious Disease"/>
            <person name="Wu L."/>
            <person name="Ma J."/>
        </authorList>
    </citation>
    <scope>NUCLEOTIDE SEQUENCE [LARGE SCALE GENOMIC DNA]</scope>
    <source>
        <strain evidence="15">CGMCC 1.14993</strain>
    </source>
</reference>
<dbReference type="Gene3D" id="3.30.450.20">
    <property type="entry name" value="PAS domain"/>
    <property type="match status" value="2"/>
</dbReference>
<keyword evidence="15" id="KW-1185">Reference proteome</keyword>
<feature type="domain" description="HAMP" evidence="13">
    <location>
        <begin position="296"/>
        <end position="348"/>
    </location>
</feature>
<dbReference type="InterPro" id="IPR033479">
    <property type="entry name" value="dCache_1"/>
</dbReference>
<evidence type="ECO:0000256" key="10">
    <source>
        <dbReference type="PROSITE-ProRule" id="PRU00284"/>
    </source>
</evidence>
<evidence type="ECO:0000256" key="5">
    <source>
        <dbReference type="ARBA" id="ARBA00022692"/>
    </source>
</evidence>
<comment type="subcellular location">
    <subcellularLocation>
        <location evidence="1">Cell membrane</location>
        <topology evidence="1">Multi-pass membrane protein</topology>
    </subcellularLocation>
</comment>
<feature type="transmembrane region" description="Helical" evidence="11">
    <location>
        <begin position="272"/>
        <end position="295"/>
    </location>
</feature>
<sequence length="655" mass="71432">MLNIKIRTKLLLFLAILIVVPSAVIGISSFISAKNKVKENLVRSASENVSLINDNISSTISSEYRLIELLSKKINKESYQETNLPSLISEFQNVIDTHEEVSASYVGTEDGNIFISPKVDLPAGYDPRTRDWYKEAKGSNGEVIITSPYEDAASKSIIVTIARALPDGSGVIAFDITLDKLKELVLNVNIGKTGYPAMLDTNNKVVIHPTIKAGDSLPKNVTAGIEKNSKGQFDYTYKGSKKYLVYNTNSLTGWKVLGTMEQKEFLDEAMPILFTTGIIVLVFLVIGALISFYIIRIIMKPINELLHVTEKVSNGDLTAKVQVRSKDEFGVLGKAFNQMIESLIQLISKLNLTSNKLAESSEHLAITITQVSEITSNVNSSMEQMAAGAEVQMTSTNESSIATEEIASGVQYVAEKLSEASESSTEATLNVDEGNVFIQQGITEMKNIHDTVKDNSKLVQQLGKKSSEINVIIDVIKGISEQTNLLALNASIEAARAGEYGKGFSVVAQEIRKLAEASKRSTSEISEILSSIQGETSTLMNAMELEEKQTLKGLEAITQTGESFNKILHSITEVNKQIQEVSATSEQISASTEEISASFNEISNIATSSFNSTRSTVTDTKEQLKMTEQTSIAVGELARLAIELQEEIAAFKTSE</sequence>
<evidence type="ECO:0000256" key="11">
    <source>
        <dbReference type="SAM" id="Phobius"/>
    </source>
</evidence>
<protein>
    <submittedName>
        <fullName evidence="14">Methyl-accepting chemotaxis protein</fullName>
    </submittedName>
</protein>
<evidence type="ECO:0000256" key="6">
    <source>
        <dbReference type="ARBA" id="ARBA00022989"/>
    </source>
</evidence>
<evidence type="ECO:0000313" key="14">
    <source>
        <dbReference type="EMBL" id="GGI15297.1"/>
    </source>
</evidence>
<evidence type="ECO:0000259" key="12">
    <source>
        <dbReference type="PROSITE" id="PS50111"/>
    </source>
</evidence>
<comment type="similarity">
    <text evidence="9">Belongs to the methyl-accepting chemotaxis (MCP) protein family.</text>
</comment>
<proteinExistence type="inferred from homology"/>
<organism evidence="14 15">
    <name type="scientific">Gottfriedia solisilvae</name>
    <dbReference type="NCBI Taxonomy" id="1516104"/>
    <lineage>
        <taxon>Bacteria</taxon>
        <taxon>Bacillati</taxon>
        <taxon>Bacillota</taxon>
        <taxon>Bacilli</taxon>
        <taxon>Bacillales</taxon>
        <taxon>Bacillaceae</taxon>
        <taxon>Gottfriedia</taxon>
    </lineage>
</organism>
<feature type="domain" description="Methyl-accepting transducer" evidence="12">
    <location>
        <begin position="367"/>
        <end position="603"/>
    </location>
</feature>
<evidence type="ECO:0000256" key="4">
    <source>
        <dbReference type="ARBA" id="ARBA00022500"/>
    </source>
</evidence>
<dbReference type="CDD" id="cd11386">
    <property type="entry name" value="MCP_signal"/>
    <property type="match status" value="1"/>
</dbReference>
<accession>A0A8J3AIT0</accession>
<keyword evidence="3" id="KW-0488">Methylation</keyword>
<gene>
    <name evidence="14" type="ORF">GCM10007380_27270</name>
</gene>
<evidence type="ECO:0000256" key="8">
    <source>
        <dbReference type="ARBA" id="ARBA00023224"/>
    </source>
</evidence>
<dbReference type="EMBL" id="BMHB01000001">
    <property type="protein sequence ID" value="GGI15297.1"/>
    <property type="molecule type" value="Genomic_DNA"/>
</dbReference>
<dbReference type="Pfam" id="PF02743">
    <property type="entry name" value="dCache_1"/>
    <property type="match status" value="1"/>
</dbReference>
<keyword evidence="2" id="KW-1003">Cell membrane</keyword>
<dbReference type="InterPro" id="IPR004089">
    <property type="entry name" value="MCPsignal_dom"/>
</dbReference>
<dbReference type="PROSITE" id="PS50111">
    <property type="entry name" value="CHEMOTAXIS_TRANSDUC_2"/>
    <property type="match status" value="1"/>
</dbReference>
<dbReference type="Gene3D" id="1.10.287.950">
    <property type="entry name" value="Methyl-accepting chemotaxis protein"/>
    <property type="match status" value="1"/>
</dbReference>
<keyword evidence="6 11" id="KW-1133">Transmembrane helix</keyword>
<dbReference type="CDD" id="cd06225">
    <property type="entry name" value="HAMP"/>
    <property type="match status" value="1"/>
</dbReference>
<dbReference type="AlphaFoldDB" id="A0A8J3AIT0"/>